<name>A0A812RHX1_9DINO</name>
<accession>A0A812RHX1</accession>
<gene>
    <name evidence="1" type="ORF">SNAT2548_LOCUS23810</name>
</gene>
<dbReference type="Proteomes" id="UP000604046">
    <property type="component" value="Unassembled WGS sequence"/>
</dbReference>
<sequence length="104" mass="12083">MMQCDTMLCPEDVYYTNDSISSTFSDGRSIYDAAASFNTHSLRVTDFPLMHVFRSGSCYFSRNNRHLWVFRNSGVDLVPVKLVRRPARSSRLLPREHVCVRYAR</sequence>
<reference evidence="1" key="1">
    <citation type="submission" date="2021-02" db="EMBL/GenBank/DDBJ databases">
        <authorList>
            <person name="Dougan E. K."/>
            <person name="Rhodes N."/>
            <person name="Thang M."/>
            <person name="Chan C."/>
        </authorList>
    </citation>
    <scope>NUCLEOTIDE SEQUENCE</scope>
</reference>
<comment type="caution">
    <text evidence="1">The sequence shown here is derived from an EMBL/GenBank/DDBJ whole genome shotgun (WGS) entry which is preliminary data.</text>
</comment>
<dbReference type="EMBL" id="CAJNDS010002335">
    <property type="protein sequence ID" value="CAE7438060.1"/>
    <property type="molecule type" value="Genomic_DNA"/>
</dbReference>
<protein>
    <submittedName>
        <fullName evidence="1">Uncharacterized protein</fullName>
    </submittedName>
</protein>
<proteinExistence type="predicted"/>
<dbReference type="OrthoDB" id="414567at2759"/>
<organism evidence="1 2">
    <name type="scientific">Symbiodinium natans</name>
    <dbReference type="NCBI Taxonomy" id="878477"/>
    <lineage>
        <taxon>Eukaryota</taxon>
        <taxon>Sar</taxon>
        <taxon>Alveolata</taxon>
        <taxon>Dinophyceae</taxon>
        <taxon>Suessiales</taxon>
        <taxon>Symbiodiniaceae</taxon>
        <taxon>Symbiodinium</taxon>
    </lineage>
</organism>
<dbReference type="AlphaFoldDB" id="A0A812RHX1"/>
<keyword evidence="2" id="KW-1185">Reference proteome</keyword>
<evidence type="ECO:0000313" key="1">
    <source>
        <dbReference type="EMBL" id="CAE7438060.1"/>
    </source>
</evidence>
<evidence type="ECO:0000313" key="2">
    <source>
        <dbReference type="Proteomes" id="UP000604046"/>
    </source>
</evidence>